<evidence type="ECO:0000313" key="7">
    <source>
        <dbReference type="EMBL" id="MPM59521.1"/>
    </source>
</evidence>
<dbReference type="NCBIfam" id="TIGR01951">
    <property type="entry name" value="nusB"/>
    <property type="match status" value="1"/>
</dbReference>
<dbReference type="InterPro" id="IPR006027">
    <property type="entry name" value="NusB_RsmB_TIM44"/>
</dbReference>
<dbReference type="AlphaFoldDB" id="A0A645B4L2"/>
<dbReference type="GO" id="GO:0006353">
    <property type="term" value="P:DNA-templated transcription termination"/>
    <property type="evidence" value="ECO:0007669"/>
    <property type="project" value="InterPro"/>
</dbReference>
<evidence type="ECO:0000256" key="3">
    <source>
        <dbReference type="ARBA" id="ARBA00022884"/>
    </source>
</evidence>
<organism evidence="7">
    <name type="scientific">bioreactor metagenome</name>
    <dbReference type="NCBI Taxonomy" id="1076179"/>
    <lineage>
        <taxon>unclassified sequences</taxon>
        <taxon>metagenomes</taxon>
        <taxon>ecological metagenomes</taxon>
    </lineage>
</organism>
<reference evidence="7" key="1">
    <citation type="submission" date="2019-08" db="EMBL/GenBank/DDBJ databases">
        <authorList>
            <person name="Kucharzyk K."/>
            <person name="Murdoch R.W."/>
            <person name="Higgins S."/>
            <person name="Loffler F."/>
        </authorList>
    </citation>
    <scope>NUCLEOTIDE SEQUENCE</scope>
</reference>
<accession>A0A645B4L2</accession>
<keyword evidence="5" id="KW-0804">Transcription</keyword>
<protein>
    <submittedName>
        <fullName evidence="7">Transcription antitermination protein NusB</fullName>
    </submittedName>
</protein>
<dbReference type="GO" id="GO:0003723">
    <property type="term" value="F:RNA binding"/>
    <property type="evidence" value="ECO:0007669"/>
    <property type="project" value="UniProtKB-KW"/>
</dbReference>
<name>A0A645B4L2_9ZZZZ</name>
<keyword evidence="3" id="KW-0694">RNA-binding</keyword>
<evidence type="ECO:0000259" key="6">
    <source>
        <dbReference type="Pfam" id="PF01029"/>
    </source>
</evidence>
<keyword evidence="2" id="KW-0889">Transcription antitermination</keyword>
<comment type="similarity">
    <text evidence="1">Belongs to the NusB family.</text>
</comment>
<evidence type="ECO:0000256" key="4">
    <source>
        <dbReference type="ARBA" id="ARBA00023015"/>
    </source>
</evidence>
<dbReference type="Gene3D" id="1.10.940.10">
    <property type="entry name" value="NusB-like"/>
    <property type="match status" value="1"/>
</dbReference>
<dbReference type="SUPFAM" id="SSF48013">
    <property type="entry name" value="NusB-like"/>
    <property type="match status" value="1"/>
</dbReference>
<comment type="caution">
    <text evidence="7">The sequence shown here is derived from an EMBL/GenBank/DDBJ whole genome shotgun (WGS) entry which is preliminary data.</text>
</comment>
<keyword evidence="4" id="KW-0805">Transcription regulation</keyword>
<dbReference type="GO" id="GO:0031564">
    <property type="term" value="P:transcription antitermination"/>
    <property type="evidence" value="ECO:0007669"/>
    <property type="project" value="UniProtKB-KW"/>
</dbReference>
<evidence type="ECO:0000256" key="2">
    <source>
        <dbReference type="ARBA" id="ARBA00022814"/>
    </source>
</evidence>
<dbReference type="Pfam" id="PF01029">
    <property type="entry name" value="NusB"/>
    <property type="match status" value="1"/>
</dbReference>
<evidence type="ECO:0000256" key="1">
    <source>
        <dbReference type="ARBA" id="ARBA00005952"/>
    </source>
</evidence>
<proteinExistence type="inferred from homology"/>
<dbReference type="PANTHER" id="PTHR11078">
    <property type="entry name" value="N UTILIZATION SUBSTANCE PROTEIN B-RELATED"/>
    <property type="match status" value="1"/>
</dbReference>
<evidence type="ECO:0000256" key="5">
    <source>
        <dbReference type="ARBA" id="ARBA00023163"/>
    </source>
</evidence>
<dbReference type="InterPro" id="IPR011605">
    <property type="entry name" value="NusB_fam"/>
</dbReference>
<gene>
    <name evidence="7" type="primary">nusB_20</name>
    <name evidence="7" type="ORF">SDC9_106365</name>
</gene>
<sequence>MPLNRRKERETVFIMLFQAGFNGGVDAEALYNDILTEAESPELFESRYIKETFLGSLAHADESFALIREHAVGWKAERISRVSIAILKLAIFELLWSPTVGTSIAINEAVELSKTYDDEKVSAFINGVLGNIARAKGI</sequence>
<dbReference type="GO" id="GO:0005829">
    <property type="term" value="C:cytosol"/>
    <property type="evidence" value="ECO:0007669"/>
    <property type="project" value="TreeGrafter"/>
</dbReference>
<dbReference type="EMBL" id="VSSQ01017333">
    <property type="protein sequence ID" value="MPM59521.1"/>
    <property type="molecule type" value="Genomic_DNA"/>
</dbReference>
<feature type="domain" description="NusB/RsmB/TIM44" evidence="6">
    <location>
        <begin position="7"/>
        <end position="134"/>
    </location>
</feature>
<dbReference type="HAMAP" id="MF_00073">
    <property type="entry name" value="NusB"/>
    <property type="match status" value="1"/>
</dbReference>
<dbReference type="PANTHER" id="PTHR11078:SF3">
    <property type="entry name" value="ANTITERMINATION NUSB DOMAIN-CONTAINING PROTEIN"/>
    <property type="match status" value="1"/>
</dbReference>
<dbReference type="InterPro" id="IPR035926">
    <property type="entry name" value="NusB-like_sf"/>
</dbReference>